<evidence type="ECO:0000313" key="9">
    <source>
        <dbReference type="EMBL" id="OOC11349.1"/>
    </source>
</evidence>
<evidence type="ECO:0000256" key="6">
    <source>
        <dbReference type="ARBA" id="ARBA00037937"/>
    </source>
</evidence>
<comment type="subcellular location">
    <subcellularLocation>
        <location evidence="7">Cell membrane</location>
    </subcellularLocation>
    <subcellularLocation>
        <location evidence="7">Bacterial flagellum basal body</location>
    </subcellularLocation>
</comment>
<reference evidence="9 10" key="1">
    <citation type="submission" date="2017-02" db="EMBL/GenBank/DDBJ databases">
        <title>Genomic diversity within the haloalkaliphilic genus Thioalkalivibrio.</title>
        <authorList>
            <person name="Ahn A.-C."/>
            <person name="Meier-Kolthoff J."/>
            <person name="Overmars L."/>
            <person name="Richter M."/>
            <person name="Woyke T."/>
            <person name="Sorokin D.Y."/>
            <person name="Muyzer G."/>
        </authorList>
    </citation>
    <scope>NUCLEOTIDE SEQUENCE [LARGE SCALE GENOMIC DNA]</scope>
    <source>
        <strain evidence="9 10">HL17</strain>
    </source>
</reference>
<dbReference type="OrthoDB" id="5741235at2"/>
<evidence type="ECO:0000256" key="7">
    <source>
        <dbReference type="RuleBase" id="RU362064"/>
    </source>
</evidence>
<keyword evidence="2 7" id="KW-0812">Transmembrane</keyword>
<keyword evidence="9" id="KW-0282">Flagellum</keyword>
<evidence type="ECO:0000256" key="4">
    <source>
        <dbReference type="ARBA" id="ARBA00023136"/>
    </source>
</evidence>
<keyword evidence="8" id="KW-0732">Signal</keyword>
<evidence type="ECO:0000256" key="1">
    <source>
        <dbReference type="ARBA" id="ARBA00022475"/>
    </source>
</evidence>
<keyword evidence="9" id="KW-0969">Cilium</keyword>
<evidence type="ECO:0000313" key="10">
    <source>
        <dbReference type="Proteomes" id="UP000189177"/>
    </source>
</evidence>
<evidence type="ECO:0000256" key="2">
    <source>
        <dbReference type="ARBA" id="ARBA00022692"/>
    </source>
</evidence>
<feature type="transmembrane region" description="Helical" evidence="7">
    <location>
        <begin position="32"/>
        <end position="56"/>
    </location>
</feature>
<dbReference type="InterPro" id="IPR052205">
    <property type="entry name" value="FliO/MopB"/>
</dbReference>
<organism evidence="9 10">
    <name type="scientific">Thioalkalivibrio halophilus</name>
    <dbReference type="NCBI Taxonomy" id="252474"/>
    <lineage>
        <taxon>Bacteria</taxon>
        <taxon>Pseudomonadati</taxon>
        <taxon>Pseudomonadota</taxon>
        <taxon>Gammaproteobacteria</taxon>
        <taxon>Chromatiales</taxon>
        <taxon>Ectothiorhodospiraceae</taxon>
        <taxon>Thioalkalivibrio</taxon>
    </lineage>
</organism>
<dbReference type="GO" id="GO:0044781">
    <property type="term" value="P:bacterial-type flagellum organization"/>
    <property type="evidence" value="ECO:0007669"/>
    <property type="project" value="UniProtKB-UniRule"/>
</dbReference>
<feature type="chain" id="PRO_5012166108" description="Flagellar protein" evidence="8">
    <location>
        <begin position="23"/>
        <end position="144"/>
    </location>
</feature>
<dbReference type="NCBIfam" id="TIGR03500">
    <property type="entry name" value="FliO_TIGR"/>
    <property type="match status" value="1"/>
</dbReference>
<gene>
    <name evidence="9" type="ORF">B1A74_00845</name>
</gene>
<proteinExistence type="inferred from homology"/>
<evidence type="ECO:0000256" key="8">
    <source>
        <dbReference type="SAM" id="SignalP"/>
    </source>
</evidence>
<comment type="similarity">
    <text evidence="6 7">Belongs to the FliO/MopB family.</text>
</comment>
<evidence type="ECO:0000256" key="5">
    <source>
        <dbReference type="ARBA" id="ARBA00023143"/>
    </source>
</evidence>
<keyword evidence="10" id="KW-1185">Reference proteome</keyword>
<evidence type="ECO:0000256" key="3">
    <source>
        <dbReference type="ARBA" id="ARBA00022989"/>
    </source>
</evidence>
<dbReference type="AlphaFoldDB" id="A0A1V3A228"/>
<feature type="signal peptide" evidence="8">
    <location>
        <begin position="1"/>
        <end position="22"/>
    </location>
</feature>
<keyword evidence="4 7" id="KW-0472">Membrane</keyword>
<dbReference type="GO" id="GO:0009425">
    <property type="term" value="C:bacterial-type flagellum basal body"/>
    <property type="evidence" value="ECO:0007669"/>
    <property type="project" value="UniProtKB-SubCell"/>
</dbReference>
<dbReference type="PANTHER" id="PTHR38766">
    <property type="entry name" value="FLAGELLAR PROTEIN FLIO"/>
    <property type="match status" value="1"/>
</dbReference>
<keyword evidence="9" id="KW-0966">Cell projection</keyword>
<comment type="caution">
    <text evidence="9">The sequence shown here is derived from an EMBL/GenBank/DDBJ whole genome shotgun (WGS) entry which is preliminary data.</text>
</comment>
<keyword evidence="3 7" id="KW-1133">Transmembrane helix</keyword>
<protein>
    <recommendedName>
        <fullName evidence="7">Flagellar protein</fullName>
    </recommendedName>
</protein>
<dbReference type="EMBL" id="MUZR01000003">
    <property type="protein sequence ID" value="OOC11349.1"/>
    <property type="molecule type" value="Genomic_DNA"/>
</dbReference>
<sequence length="144" mass="15097">MFSRVLPGSLWLLALLPAGALADEDGGAMNAAAYLTQLIGGLMIVIVAIVVLAWVLRRTQGSVGHGRQMIDVQSVRSVGARERLMLVRVGDEQVLIGVAPSGIRTLHTMETPVEVPAGGEGPDFSGVLKRAVRSRRASGGGQES</sequence>
<dbReference type="GO" id="GO:0005886">
    <property type="term" value="C:plasma membrane"/>
    <property type="evidence" value="ECO:0007669"/>
    <property type="project" value="UniProtKB-SubCell"/>
</dbReference>
<keyword evidence="5 7" id="KW-0975">Bacterial flagellum</keyword>
<accession>A0A1V3A228</accession>
<dbReference type="Pfam" id="PF04347">
    <property type="entry name" value="FliO"/>
    <property type="match status" value="1"/>
</dbReference>
<name>A0A1V3A228_9GAMM</name>
<dbReference type="PANTHER" id="PTHR38766:SF1">
    <property type="entry name" value="FLAGELLAR PROTEIN FLIO"/>
    <property type="match status" value="1"/>
</dbReference>
<dbReference type="STRING" id="252474.B1A74_00845"/>
<keyword evidence="1 7" id="KW-1003">Cell membrane</keyword>
<dbReference type="Proteomes" id="UP000189177">
    <property type="component" value="Unassembled WGS sequence"/>
</dbReference>
<dbReference type="RefSeq" id="WP_077243499.1">
    <property type="nucleotide sequence ID" value="NZ_MUZR01000003.1"/>
</dbReference>
<dbReference type="InterPro" id="IPR022781">
    <property type="entry name" value="Flagellar_biosynth_FliO"/>
</dbReference>